<dbReference type="NCBIfam" id="TIGR04131">
    <property type="entry name" value="Bac_Flav_CTERM"/>
    <property type="match status" value="1"/>
</dbReference>
<evidence type="ECO:0000313" key="2">
    <source>
        <dbReference type="EMBL" id="BFP67294.1"/>
    </source>
</evidence>
<dbReference type="PANTHER" id="PTHR24273">
    <property type="entry name" value="FI04643P-RELATED"/>
    <property type="match status" value="1"/>
</dbReference>
<dbReference type="Pfam" id="PF23237">
    <property type="entry name" value="HYR_4C"/>
    <property type="match status" value="7"/>
</dbReference>
<dbReference type="EMBL" id="AP035888">
    <property type="protein sequence ID" value="BFP67294.1"/>
    <property type="molecule type" value="Genomic_DNA"/>
</dbReference>
<name>A0AB33KZX6_9FLAO</name>
<organism evidence="2">
    <name type="scientific">Tenacibaculum sp. Pbs-1</name>
    <dbReference type="NCBI Taxonomy" id="3238748"/>
    <lineage>
        <taxon>Bacteria</taxon>
        <taxon>Pseudomonadati</taxon>
        <taxon>Bacteroidota</taxon>
        <taxon>Flavobacteriia</taxon>
        <taxon>Flavobacteriales</taxon>
        <taxon>Flavobacteriaceae</taxon>
        <taxon>Tenacibaculum</taxon>
    </lineage>
</organism>
<feature type="domain" description="HYR-like" evidence="1">
    <location>
        <begin position="1747"/>
        <end position="1816"/>
    </location>
</feature>
<sequence>MKKITSFTLFFIVVFLVAGGKLEAQIKKGFQPRFSEAVKGNVTLIANNVLSRNKTTSYIGSDGNHDFSNNVFVDIDSDASTFNSSSANLSNPEPTVSCLSIKKAYLYWAAADKEEDNSSDEPNWDYNKVKLQLPGSLGYTTITADDVIYRGRDEIGHFVNDPYICFKDITSEVKALATPYGTYQVANVRAKEGSLTSHGGGNTGTSGGWQIVFVYESPTLPAKNISLFDGYAHVTSSVNNFEIGFSGFQTVPTGDVDVDVVIGALEGDRDLSGDRLQIKNTSNNWVDLSYSLRSSSNFFNSRIAKNGSNFIDRNPASTNTLGFDADVFALSNPGNSIIANNQTSATIRLTSNQETYGLFLIGLSVDVWKPDLAPLILSSSTNTSSVEDTVSFSVNIENNGNDNVKDLTIETTIPQEVDLIEPIIGLPFGVTYSYNTTTRLLTFDAIDGITDVGGTPYSLSFQVKVKEQCYFLEEMCSDKFQMQLIATYAGEENNSTQTTLSSKSVDSCGIGDNLPNEISINQPDEANWTTTVDLLDRTVSCEDSAALATAQLLTPEASCDLTITKIPGSFEASTTNCPVIGTYTNIWTFTDSCGRTSGQFTQTITVTDTSAPVLSATPADVSVDCEAIPSVPTITATDNCDSVVDVVFTEVSNTVVDGCGEIVRQWESTDNCGNTVSHTQTITVTDTSAPVLSATPADVSVDCEAIPAVPTITATDNCDSVVDVIFTEVSNTVVDGCGEIVRQWESTDNCGNTVSHTQTITVTDTTAPVLSATPADVSVDCEAIPSVPTITATDNCDSVVDVVFTEVSNTVVDGCGEIVRQWESTDNCGNTVSHTQTITVTDTTAPVLSATPADVSVDCEAIPSVPTITATDNCDSVVDVVFTEVNNTVVDGCGEIVRQWESTDNCGNTVSHTQTITVTDTTEPVLSATPADVSVDCEAIPSVPTITATDNCDSVVDVVFTEVSNTVVDGCGEIVRQWESTDNCGNTVSHTQTITVTDTTAPVLSATPADVSVDCEAIPAVPTITATDNCDSVVDVVFTEVSNTVVDGCGEIVRQWESTDNCGNTVSHIQTITVTDTTSPVLSATPADVSVDCEAIPAVPTITATDNCDSVVDVVFTEVSNTVVDGCGEIVRQWESTDNCGNTVSHTQTITVTDTTAPVLSAEPADVSVDCEAIPSVPTITATDNCDSVVDVVFTEVSNTVVDGCGEIVRQWESTDNCGNTVSHTQTITVTDTTAPVLSAEPADVSVDCEAIPAVPTITATDNCDSVVDVVFTEVSNTVVDGCGEIVRQWESTDNCGNTVSHTQTITVTDTTAPVLSATPADVSVDCEAIPAVPTITATDNCDSVVDVIFTEVSNTVVDGCGEIVRQWESTDNCGNTVSHTQTITVTDITNPDFTVPVDITIYKDDNCTYDASIGITGDVTNESDNCDTTLDASYNDVESAGTCEGEVIVTRTWSLTDNCGNTTEKVQTITVKDNTAPIIDETNKNNIDIECGVGDTETTLQDWLNSNAGATATDNCSTVTWTNNYGNDTSVKCDGSYITVTFTATDACGNFSTTTAGYLIKDETAPTITQQPSDKIVECDGAGNIAELNNWLATNGGATATDNCSIVTWSNNYTALTYTCSFTGEVEVVFTAKDACGNTVNTTSAKFTIEDTVASEFVETLPAAEITVSCDNIPVMETLTATDNCDASVTVIPSEVTSGDDDACGSEYLITRKWTVSDCSGNTTTHIQVITVEDTVAPEFVETLPAAEITVSCDNIPVMETLTATDNCDASVTVIPSEVTSGDDDACGSEYLITRKWTVSDCSGNTTTHIQVITVEDTVAPEFVETLPAAEITVSCDNIPVMETLTATDNCDASVAVIPSEVTSGDDDACGSEYLITRKWTVSDCSGNTTTHIQVITVEDTVAPEFVETLPAAEITVSCDNIPVMETLAATDNCDASVTVIPSEVTSGDDDACGSEYLITRKWTVSDCSGNTTTHIQVITVEDTTAPEFVETLPAAEITVSCDNIPVMETLTATDNCDASVMVIPSEVTSGDDDACGSEYLITRKWTVSDCSGNTTTHIQVIAVEDTVAPEFVEELPADATVSCDTIPAAAVLTATDNCDTSVTVNYSEEFSGQDYICASEYTITRTWAVQDCAGNSTSHTQVVTVEDTTAPEFVEELPADAIVSCDTIPTAVILTATDNCDASVTVNYSEEFSGQDDACASEYTVTRTWTVEDCAGNETSHTQVVTVEDTQAPEFVEELPADVTVSCDTIPTAVILTATDNCDTSVTVNYSEEFSGQDNICASEYTVTRTWAVEDCAGNEASHTQVITIEDNEAPQLVSTLEDIIVECDTVPDVPTLEFTDNCSSNVTQTNFEETSTFDGSDSDYTITRKWTVTDDCGNVADFIQYITVTVKTSVTEIADSRCIDDGEINLNDYLANQSENGTWEVTQGSVTISNDGSFDPSGVNLGDYVFTYTSSNSSCLTVTEVTININDDCLVLPCGQEDVVISKVVTPNGDSWNEFFEVTGAESCGFIANVKIFNRWGARVFESKNYANNWNGTSDGATFGSAERLPAGTYYYIVILENSGLKPFTGAIYLGTK</sequence>
<accession>A0AB33KZX6</accession>
<proteinExistence type="predicted"/>
<dbReference type="Pfam" id="PF13585">
    <property type="entry name" value="CHU_C"/>
    <property type="match status" value="1"/>
</dbReference>
<gene>
    <name evidence="2" type="ORF">Pbs1_06370</name>
</gene>
<reference evidence="2" key="1">
    <citation type="submission" date="2024-08" db="EMBL/GenBank/DDBJ databases">
        <title>Whole genome sequence of Tenacibaculum sp. strain pbs-1 associated with black-spot shell disease in Akoya pearl oysters.</title>
        <authorList>
            <person name="Sakatoku A."/>
            <person name="Suzuki T."/>
            <person name="Hatano K."/>
            <person name="Seki M."/>
            <person name="Tanaka D."/>
            <person name="Nakamura S."/>
            <person name="Suzuki N."/>
            <person name="Isshiki T."/>
        </authorList>
    </citation>
    <scope>NUCLEOTIDE SEQUENCE</scope>
    <source>
        <strain evidence="2">Pbs-1</strain>
    </source>
</reference>
<feature type="domain" description="HYR-like" evidence="1">
    <location>
        <begin position="2076"/>
        <end position="2147"/>
    </location>
</feature>
<feature type="domain" description="HYR-like" evidence="1">
    <location>
        <begin position="2162"/>
        <end position="2229"/>
    </location>
</feature>
<dbReference type="PANTHER" id="PTHR24273:SF32">
    <property type="entry name" value="HYALIN"/>
    <property type="match status" value="1"/>
</dbReference>
<protein>
    <submittedName>
        <fullName evidence="2">Calx-beta domain-containing protein</fullName>
    </submittedName>
</protein>
<feature type="domain" description="HYR-like" evidence="1">
    <location>
        <begin position="2241"/>
        <end position="2311"/>
    </location>
</feature>
<feature type="domain" description="HYR-like" evidence="1">
    <location>
        <begin position="1664"/>
        <end position="1733"/>
    </location>
</feature>
<feature type="domain" description="HYR-like" evidence="1">
    <location>
        <begin position="1913"/>
        <end position="1982"/>
    </location>
</feature>
<feature type="domain" description="HYR-like" evidence="1">
    <location>
        <begin position="1830"/>
        <end position="1899"/>
    </location>
</feature>
<dbReference type="InterPro" id="IPR026341">
    <property type="entry name" value="T9SS_type_B"/>
</dbReference>
<dbReference type="InterPro" id="IPR057078">
    <property type="entry name" value="HYR-4C"/>
</dbReference>
<evidence type="ECO:0000259" key="1">
    <source>
        <dbReference type="Pfam" id="PF23237"/>
    </source>
</evidence>